<dbReference type="PANTHER" id="PTHR45639:SF32">
    <property type="entry name" value="HEAT SHOCK PROTEIN PDR13"/>
    <property type="match status" value="1"/>
</dbReference>
<dbReference type="GO" id="GO:0005829">
    <property type="term" value="C:cytosol"/>
    <property type="evidence" value="ECO:0007669"/>
    <property type="project" value="TreeGrafter"/>
</dbReference>
<evidence type="ECO:0000256" key="2">
    <source>
        <dbReference type="ARBA" id="ARBA00022840"/>
    </source>
</evidence>
<dbReference type="Gene3D" id="3.90.640.10">
    <property type="entry name" value="Actin, Chain A, domain 4"/>
    <property type="match status" value="1"/>
</dbReference>
<dbReference type="Gene3D" id="3.30.420.40">
    <property type="match status" value="2"/>
</dbReference>
<dbReference type="Gene3D" id="3.30.30.30">
    <property type="match status" value="1"/>
</dbReference>
<dbReference type="AlphaFoldDB" id="A0A0B2WXL2"/>
<dbReference type="OrthoDB" id="29851at2759"/>
<dbReference type="Proteomes" id="UP000030816">
    <property type="component" value="Unassembled WGS sequence"/>
</dbReference>
<dbReference type="FunFam" id="3.90.640.10:FF:000023">
    <property type="entry name" value="Hsp70 chaperone (BiP)"/>
    <property type="match status" value="1"/>
</dbReference>
<keyword evidence="1" id="KW-0547">Nucleotide-binding</keyword>
<comment type="caution">
    <text evidence="4">The sequence shown here is derived from an EMBL/GenBank/DDBJ whole genome shotgun (WGS) entry which is preliminary data.</text>
</comment>
<dbReference type="GO" id="GO:0140662">
    <property type="term" value="F:ATP-dependent protein folding chaperone"/>
    <property type="evidence" value="ECO:0007669"/>
    <property type="project" value="InterPro"/>
</dbReference>
<name>A0A0B2WXL2_METAS</name>
<dbReference type="GO" id="GO:0005524">
    <property type="term" value="F:ATP binding"/>
    <property type="evidence" value="ECO:0007669"/>
    <property type="project" value="UniProtKB-KW"/>
</dbReference>
<evidence type="ECO:0000256" key="3">
    <source>
        <dbReference type="SAM" id="MobiDB-lite"/>
    </source>
</evidence>
<organism evidence="4 5">
    <name type="scientific">Metarhizium album (strain ARSEF 1941)</name>
    <dbReference type="NCBI Taxonomy" id="1081103"/>
    <lineage>
        <taxon>Eukaryota</taxon>
        <taxon>Fungi</taxon>
        <taxon>Dikarya</taxon>
        <taxon>Ascomycota</taxon>
        <taxon>Pezizomycotina</taxon>
        <taxon>Sordariomycetes</taxon>
        <taxon>Hypocreomycetidae</taxon>
        <taxon>Hypocreales</taxon>
        <taxon>Clavicipitaceae</taxon>
        <taxon>Metarhizium</taxon>
    </lineage>
</organism>
<dbReference type="PANTHER" id="PTHR45639">
    <property type="entry name" value="HSC70CB, ISOFORM G-RELATED"/>
    <property type="match status" value="1"/>
</dbReference>
<gene>
    <name evidence="4" type="ORF">MAM_03210</name>
</gene>
<dbReference type="SUPFAM" id="SSF53067">
    <property type="entry name" value="Actin-like ATPase domain"/>
    <property type="match status" value="2"/>
</dbReference>
<dbReference type="CDD" id="cd10232">
    <property type="entry name" value="ASKHA_NBD_HSP70_ScSsz1p-like"/>
    <property type="match status" value="1"/>
</dbReference>
<proteinExistence type="predicted"/>
<keyword evidence="4" id="KW-0346">Stress response</keyword>
<dbReference type="STRING" id="1081103.A0A0B2WXL2"/>
<dbReference type="GeneID" id="63737665"/>
<keyword evidence="5" id="KW-1185">Reference proteome</keyword>
<dbReference type="GO" id="GO:0005634">
    <property type="term" value="C:nucleus"/>
    <property type="evidence" value="ECO:0007669"/>
    <property type="project" value="TreeGrafter"/>
</dbReference>
<keyword evidence="2" id="KW-0067">ATP-binding</keyword>
<dbReference type="PRINTS" id="PR00301">
    <property type="entry name" value="HEATSHOCK70"/>
</dbReference>
<sequence length="574" mass="61043">MSEGRGARPGPDPADRVVIGITFGNSNSSIAFTVDDKAKVIANEDGDRQIPTVLSYVDGDEYYGAQAKAFLVRNPSNSIAYFREFLGKDFKSIDPTHCHAAAHPQDNAGSVFFAVKDKDAEGEASHVSVGEAATRYLRRLAASASDYLGKKVTSAVITVPTNFDEKQREALTRAANDADLEVLQLISDPVAAMLAYDARPEAVVEDKIVVVADLGGTRSDVAVVASRGGMYTVLATAHDYEFAGVQLDQVLMDHFAKEFIKKHTTDPRSDPRSLAKLRLEAEATKKALSLGTNAQFSVESLADGLDFSSTISRLRYEMIGRKVFDGFTRLVEGAVKKAGLDVLDVDEVILCGGTSHTPRVANNLRAAFPESTEILAPATSAGAVNPSEVQARGAALQASLIQEYEAGDIEQSTHPAVTTVKHISNAIGVVTVNPDGEQVFTPVMQAETAAPARRTVHIAAPRDGGDVLVKIVEGGTHIKVTKPEPKPKEPVNGDKAGSDDDSDFDSEGDDDDDDDDEKREKIWKLGKLLAEAAIKGVKKGGKVEVTINVLADLGVTVTAREVGGKGGVRGHLAA</sequence>
<dbReference type="HOGENOM" id="CLU_005965_0_3_1"/>
<protein>
    <submittedName>
        <fullName evidence="4">Heat shock 70 kd protein cognate 1</fullName>
    </submittedName>
</protein>
<dbReference type="RefSeq" id="XP_040679814.1">
    <property type="nucleotide sequence ID" value="XM_040822009.1"/>
</dbReference>
<feature type="compositionally biased region" description="Basic and acidic residues" evidence="3">
    <location>
        <begin position="481"/>
        <end position="498"/>
    </location>
</feature>
<dbReference type="Pfam" id="PF00012">
    <property type="entry name" value="HSP70"/>
    <property type="match status" value="1"/>
</dbReference>
<feature type="region of interest" description="Disordered" evidence="3">
    <location>
        <begin position="478"/>
        <end position="518"/>
    </location>
</feature>
<evidence type="ECO:0000313" key="4">
    <source>
        <dbReference type="EMBL" id="KHN98748.1"/>
    </source>
</evidence>
<dbReference type="EMBL" id="AZHE01000006">
    <property type="protein sequence ID" value="KHN98748.1"/>
    <property type="molecule type" value="Genomic_DNA"/>
</dbReference>
<evidence type="ECO:0000256" key="1">
    <source>
        <dbReference type="ARBA" id="ARBA00022741"/>
    </source>
</evidence>
<dbReference type="InterPro" id="IPR043129">
    <property type="entry name" value="ATPase_NBD"/>
</dbReference>
<reference evidence="4 5" key="1">
    <citation type="journal article" date="2014" name="Proc. Natl. Acad. Sci. U.S.A.">
        <title>Trajectory and genomic determinants of fungal-pathogen speciation and host adaptation.</title>
        <authorList>
            <person name="Hu X."/>
            <person name="Xiao G."/>
            <person name="Zheng P."/>
            <person name="Shang Y."/>
            <person name="Su Y."/>
            <person name="Zhang X."/>
            <person name="Liu X."/>
            <person name="Zhan S."/>
            <person name="St Leger R.J."/>
            <person name="Wang C."/>
        </authorList>
    </citation>
    <scope>NUCLEOTIDE SEQUENCE [LARGE SCALE GENOMIC DNA]</scope>
    <source>
        <strain evidence="4 5">ARSEF 1941</strain>
    </source>
</reference>
<accession>A0A0B2WXL2</accession>
<dbReference type="InterPro" id="IPR013126">
    <property type="entry name" value="Hsp_70_fam"/>
</dbReference>
<feature type="compositionally biased region" description="Acidic residues" evidence="3">
    <location>
        <begin position="499"/>
        <end position="517"/>
    </location>
</feature>
<dbReference type="FunFam" id="3.30.30.30:FF:000009">
    <property type="entry name" value="Heat shock protein Hsp70"/>
    <property type="match status" value="1"/>
</dbReference>
<evidence type="ECO:0000313" key="5">
    <source>
        <dbReference type="Proteomes" id="UP000030816"/>
    </source>
</evidence>